<accession>A0A1I1QN38</accession>
<dbReference type="STRING" id="910347.SAMN05421773_111100"/>
<protein>
    <submittedName>
        <fullName evidence="1">Uncharacterized protein</fullName>
    </submittedName>
</protein>
<dbReference type="RefSeq" id="WP_093840177.1">
    <property type="nucleotide sequence ID" value="NZ_FOLM01000011.1"/>
</dbReference>
<reference evidence="1 2" key="1">
    <citation type="submission" date="2016-10" db="EMBL/GenBank/DDBJ databases">
        <authorList>
            <person name="de Groot N.N."/>
        </authorList>
    </citation>
    <scope>NUCLEOTIDE SEQUENCE [LARGE SCALE GENOMIC DNA]</scope>
    <source>
        <strain evidence="1 2">CGMCC 4.5739</strain>
    </source>
</reference>
<name>A0A1I1QN38_9ACTN</name>
<dbReference type="AlphaFoldDB" id="A0A1I1QN38"/>
<sequence length="97" mass="9958">MQDPNADGPAQEQFDPDAALWTPGVDYVAGWRDARAAVVALADALRAAGVDADAWRVQADTAADGSGRVRLVCSSAAARRIALLVSSGREHGAGQGV</sequence>
<keyword evidence="2" id="KW-1185">Reference proteome</keyword>
<evidence type="ECO:0000313" key="1">
    <source>
        <dbReference type="EMBL" id="SFD21268.1"/>
    </source>
</evidence>
<organism evidence="1 2">
    <name type="scientific">Streptomyces aidingensis</name>
    <dbReference type="NCBI Taxonomy" id="910347"/>
    <lineage>
        <taxon>Bacteria</taxon>
        <taxon>Bacillati</taxon>
        <taxon>Actinomycetota</taxon>
        <taxon>Actinomycetes</taxon>
        <taxon>Kitasatosporales</taxon>
        <taxon>Streptomycetaceae</taxon>
        <taxon>Streptomyces</taxon>
    </lineage>
</organism>
<dbReference type="Proteomes" id="UP000199207">
    <property type="component" value="Unassembled WGS sequence"/>
</dbReference>
<dbReference type="EMBL" id="FOLM01000011">
    <property type="protein sequence ID" value="SFD21268.1"/>
    <property type="molecule type" value="Genomic_DNA"/>
</dbReference>
<dbReference type="OrthoDB" id="4351011at2"/>
<evidence type="ECO:0000313" key="2">
    <source>
        <dbReference type="Proteomes" id="UP000199207"/>
    </source>
</evidence>
<gene>
    <name evidence="1" type="ORF">SAMN05421773_111100</name>
</gene>
<proteinExistence type="predicted"/>